<gene>
    <name evidence="1" type="ORF">PRZ48_011599</name>
</gene>
<dbReference type="PANTHER" id="PTHR42085">
    <property type="entry name" value="F-BOX DOMAIN-CONTAINING PROTEIN"/>
    <property type="match status" value="1"/>
</dbReference>
<reference evidence="1 2" key="1">
    <citation type="journal article" date="2023" name="G3 (Bethesda)">
        <title>A chromosome-level genome assembly of Zasmidium syzygii isolated from banana leaves.</title>
        <authorList>
            <person name="van Westerhoven A.C."/>
            <person name="Mehrabi R."/>
            <person name="Talebi R."/>
            <person name="Steentjes M.B.F."/>
            <person name="Corcolon B."/>
            <person name="Chong P.A."/>
            <person name="Kema G.H.J."/>
            <person name="Seidl M.F."/>
        </authorList>
    </citation>
    <scope>NUCLEOTIDE SEQUENCE [LARGE SCALE GENOMIC DNA]</scope>
    <source>
        <strain evidence="1 2">P124</strain>
    </source>
</reference>
<dbReference type="InterPro" id="IPR038883">
    <property type="entry name" value="AN11006-like"/>
</dbReference>
<proteinExistence type="predicted"/>
<organism evidence="1 2">
    <name type="scientific">Zasmidium cellare</name>
    <name type="common">Wine cellar mold</name>
    <name type="synonym">Racodium cellare</name>
    <dbReference type="NCBI Taxonomy" id="395010"/>
    <lineage>
        <taxon>Eukaryota</taxon>
        <taxon>Fungi</taxon>
        <taxon>Dikarya</taxon>
        <taxon>Ascomycota</taxon>
        <taxon>Pezizomycotina</taxon>
        <taxon>Dothideomycetes</taxon>
        <taxon>Dothideomycetidae</taxon>
        <taxon>Mycosphaerellales</taxon>
        <taxon>Mycosphaerellaceae</taxon>
        <taxon>Zasmidium</taxon>
    </lineage>
</organism>
<protein>
    <recommendedName>
        <fullName evidence="3">F-box domain-containing protein</fullName>
    </recommendedName>
</protein>
<dbReference type="EMBL" id="JAXOVC010000009">
    <property type="protein sequence ID" value="KAK4497149.1"/>
    <property type="molecule type" value="Genomic_DNA"/>
</dbReference>
<evidence type="ECO:0000313" key="1">
    <source>
        <dbReference type="EMBL" id="KAK4497149.1"/>
    </source>
</evidence>
<dbReference type="Proteomes" id="UP001305779">
    <property type="component" value="Unassembled WGS sequence"/>
</dbReference>
<evidence type="ECO:0000313" key="2">
    <source>
        <dbReference type="Proteomes" id="UP001305779"/>
    </source>
</evidence>
<comment type="caution">
    <text evidence="1">The sequence shown here is derived from an EMBL/GenBank/DDBJ whole genome shotgun (WGS) entry which is preliminary data.</text>
</comment>
<dbReference type="PANTHER" id="PTHR42085:SF2">
    <property type="entry name" value="F-BOX DOMAIN-CONTAINING PROTEIN"/>
    <property type="match status" value="1"/>
</dbReference>
<accession>A0ABR0E6T8</accession>
<evidence type="ECO:0008006" key="3">
    <source>
        <dbReference type="Google" id="ProtNLM"/>
    </source>
</evidence>
<name>A0ABR0E6T8_ZASCE</name>
<sequence length="234" mass="26124">MTTMSMPGRKKTFRFLDLPPEIRCHVYNYLALKAQCAITLRRHPTGSNIFGQAYAIVSRECKPGLNAAIIFVNRLIYTETMPFLYSVNSFTATDPAVMTSFVLHIGCSIEHLTQIGVAYTSILEFKADFRTMINVLAGAKKLKVLEISQMIYDPGVAWSPLLTCAADVLQELMPLLKALDRDRPKETGGTRLASQLLSVRITPPPEDGYWERLYADVGDLEGELKTLMENTVVS</sequence>
<keyword evidence="2" id="KW-1185">Reference proteome</keyword>